<evidence type="ECO:0000313" key="9">
    <source>
        <dbReference type="Proteomes" id="UP000187013"/>
    </source>
</evidence>
<dbReference type="Pfam" id="PF03062">
    <property type="entry name" value="MBOAT"/>
    <property type="match status" value="1"/>
</dbReference>
<feature type="region of interest" description="Disordered" evidence="6">
    <location>
        <begin position="286"/>
        <end position="325"/>
    </location>
</feature>
<proteinExistence type="inferred from homology"/>
<evidence type="ECO:0000313" key="8">
    <source>
        <dbReference type="EMBL" id="GAV50922.1"/>
    </source>
</evidence>
<sequence length="624" mass="72240">MVLEALTDGLQRFFSFGVLDHRLEPSSRDRRRQMLLSKIYATPRGRVSSKVSKQGPFGDLAIQSPLWKTWEFKFYYLAFVIVVPLTIKSVMDASSEENPNYSLYEPLLSRGWIFGRKVDNSDLQYSFFRDNLPLLLGVMVLHTSIKRITLKLTKISKVYFDFIFGIAFVVAAFGVNCFKYFAEILITFSIGSAFKFNPRLAILLSWTFGISLLFFNQKYSRYSYGSISSILSCLDGQFQGLIPRWDVFFNFTLLKILSYNMDFLKKWQEKQSADINNSSIALKSLGKVSPPGSRSESPMSNASGSATGSSLELHKTRSNQHPLEEKERLVAPHPLHDYNLLHYIAYVTYTPLFIAGPTITFNDYLYQTRVTLPSISLRNTTVYAIRFAFCFLTMEVIVHFAYVVAITQRKAWYGDSPFQIFMIGLFGLTVVWLKLLIPWRLFRLWALMDCTDTPKNMIRCVYNNYSCLAFWRAWHRSFNKWVVRYIYIPLGGSQNRILTSLAVFSFVAIWHDIKLRLLLWGWLIVLLLLPEMFATKYMNRYSDRSWYRHLCAAGGVVNIWVMVIANLFGFCMGTEGTKDFLKEIFGTVAGLRFFLLASGFLFIMVQIMFEQREHEKRKGINIRC</sequence>
<feature type="transmembrane region" description="Helical" evidence="7">
    <location>
        <begin position="383"/>
        <end position="406"/>
    </location>
</feature>
<name>A0A1Q3A5D8_ZYGRO</name>
<feature type="transmembrane region" description="Helical" evidence="7">
    <location>
        <begin position="485"/>
        <end position="511"/>
    </location>
</feature>
<dbReference type="EMBL" id="BDGX01000030">
    <property type="protein sequence ID" value="GAV50922.1"/>
    <property type="molecule type" value="Genomic_DNA"/>
</dbReference>
<feature type="transmembrane region" description="Helical" evidence="7">
    <location>
        <begin position="162"/>
        <end position="190"/>
    </location>
</feature>
<dbReference type="InterPro" id="IPR051085">
    <property type="entry name" value="MB_O-acyltransferase"/>
</dbReference>
<evidence type="ECO:0000256" key="3">
    <source>
        <dbReference type="ARBA" id="ARBA00022692"/>
    </source>
</evidence>
<dbReference type="InterPro" id="IPR004299">
    <property type="entry name" value="MBOAT_fam"/>
</dbReference>
<feature type="transmembrane region" description="Helical" evidence="7">
    <location>
        <begin position="546"/>
        <end position="569"/>
    </location>
</feature>
<accession>A0A1Q3A5D8</accession>
<comment type="caution">
    <text evidence="8">The sequence shown here is derived from an EMBL/GenBank/DDBJ whole genome shotgun (WGS) entry which is preliminary data.</text>
</comment>
<dbReference type="PANTHER" id="PTHR13285">
    <property type="entry name" value="ACYLTRANSFERASE"/>
    <property type="match status" value="1"/>
</dbReference>
<keyword evidence="4 7" id="KW-1133">Transmembrane helix</keyword>
<comment type="similarity">
    <text evidence="2">Belongs to the membrane-bound acyltransferase family.</text>
</comment>
<feature type="transmembrane region" description="Helical" evidence="7">
    <location>
        <begin position="196"/>
        <end position="215"/>
    </location>
</feature>
<dbReference type="eggNOG" id="KOG3860">
    <property type="taxonomic scope" value="Eukaryota"/>
</dbReference>
<dbReference type="Proteomes" id="UP000187013">
    <property type="component" value="Unassembled WGS sequence"/>
</dbReference>
<evidence type="ECO:0000256" key="6">
    <source>
        <dbReference type="SAM" id="MobiDB-lite"/>
    </source>
</evidence>
<dbReference type="GO" id="GO:0016020">
    <property type="term" value="C:membrane"/>
    <property type="evidence" value="ECO:0007669"/>
    <property type="project" value="UniProtKB-SubCell"/>
</dbReference>
<feature type="transmembrane region" description="Helical" evidence="7">
    <location>
        <begin position="517"/>
        <end position="534"/>
    </location>
</feature>
<feature type="transmembrane region" description="Helical" evidence="7">
    <location>
        <begin position="589"/>
        <end position="609"/>
    </location>
</feature>
<evidence type="ECO:0000256" key="4">
    <source>
        <dbReference type="ARBA" id="ARBA00022989"/>
    </source>
</evidence>
<organism evidence="8 9">
    <name type="scientific">Zygosaccharomyces rouxii</name>
    <dbReference type="NCBI Taxonomy" id="4956"/>
    <lineage>
        <taxon>Eukaryota</taxon>
        <taxon>Fungi</taxon>
        <taxon>Dikarya</taxon>
        <taxon>Ascomycota</taxon>
        <taxon>Saccharomycotina</taxon>
        <taxon>Saccharomycetes</taxon>
        <taxon>Saccharomycetales</taxon>
        <taxon>Saccharomycetaceae</taxon>
        <taxon>Zygosaccharomyces</taxon>
    </lineage>
</organism>
<evidence type="ECO:0000256" key="2">
    <source>
        <dbReference type="ARBA" id="ARBA00010323"/>
    </source>
</evidence>
<dbReference type="GO" id="GO:0005783">
    <property type="term" value="C:endoplasmic reticulum"/>
    <property type="evidence" value="ECO:0007669"/>
    <property type="project" value="TreeGrafter"/>
</dbReference>
<gene>
    <name evidence="8" type="ORF">ZYGR_0AD01050</name>
</gene>
<comment type="subcellular location">
    <subcellularLocation>
        <location evidence="1">Membrane</location>
        <topology evidence="1">Multi-pass membrane protein</topology>
    </subcellularLocation>
</comment>
<keyword evidence="3 7" id="KW-0812">Transmembrane</keyword>
<dbReference type="OrthoDB" id="420606at2759"/>
<evidence type="ECO:0000256" key="7">
    <source>
        <dbReference type="SAM" id="Phobius"/>
    </source>
</evidence>
<dbReference type="GO" id="GO:0008374">
    <property type="term" value="F:O-acyltransferase activity"/>
    <property type="evidence" value="ECO:0007669"/>
    <property type="project" value="TreeGrafter"/>
</dbReference>
<evidence type="ECO:0000256" key="1">
    <source>
        <dbReference type="ARBA" id="ARBA00004141"/>
    </source>
</evidence>
<feature type="compositionally biased region" description="Polar residues" evidence="6">
    <location>
        <begin position="292"/>
        <end position="310"/>
    </location>
</feature>
<dbReference type="GO" id="GO:0006506">
    <property type="term" value="P:GPI anchor biosynthetic process"/>
    <property type="evidence" value="ECO:0007669"/>
    <property type="project" value="TreeGrafter"/>
</dbReference>
<protein>
    <recommendedName>
        <fullName evidence="10">Glycerol uptake protein 1</fullName>
    </recommendedName>
</protein>
<evidence type="ECO:0008006" key="10">
    <source>
        <dbReference type="Google" id="ProtNLM"/>
    </source>
</evidence>
<dbReference type="PANTHER" id="PTHR13285:SF18">
    <property type="entry name" value="PROTEIN-CYSTEINE N-PALMITOYLTRANSFERASE RASP"/>
    <property type="match status" value="1"/>
</dbReference>
<feature type="transmembrane region" description="Helical" evidence="7">
    <location>
        <begin position="418"/>
        <end position="437"/>
    </location>
</feature>
<evidence type="ECO:0000256" key="5">
    <source>
        <dbReference type="ARBA" id="ARBA00023136"/>
    </source>
</evidence>
<dbReference type="AlphaFoldDB" id="A0A1Q3A5D8"/>
<keyword evidence="5 7" id="KW-0472">Membrane</keyword>
<reference evidence="8 9" key="1">
    <citation type="submission" date="2016-08" db="EMBL/GenBank/DDBJ databases">
        <title>Draft genome sequence of allopolyploid Zygosaccharomyces rouxii.</title>
        <authorList>
            <person name="Watanabe J."/>
            <person name="Uehara K."/>
            <person name="Mogi Y."/>
            <person name="Tsukioka Y."/>
        </authorList>
    </citation>
    <scope>NUCLEOTIDE SEQUENCE [LARGE SCALE GENOMIC DNA]</scope>
    <source>
        <strain evidence="8 9">NBRC 110957</strain>
    </source>
</reference>